<feature type="transmembrane region" description="Helical" evidence="7">
    <location>
        <begin position="164"/>
        <end position="189"/>
    </location>
</feature>
<feature type="transmembrane region" description="Helical" evidence="7">
    <location>
        <begin position="411"/>
        <end position="433"/>
    </location>
</feature>
<feature type="transmembrane region" description="Helical" evidence="7">
    <location>
        <begin position="136"/>
        <end position="157"/>
    </location>
</feature>
<keyword evidence="3 7" id="KW-0812">Transmembrane</keyword>
<feature type="chain" id="PRO_5029472443" evidence="8">
    <location>
        <begin position="25"/>
        <end position="472"/>
    </location>
</feature>
<evidence type="ECO:0000256" key="8">
    <source>
        <dbReference type="SAM" id="SignalP"/>
    </source>
</evidence>
<evidence type="ECO:0000256" key="3">
    <source>
        <dbReference type="ARBA" id="ARBA00022692"/>
    </source>
</evidence>
<gene>
    <name evidence="9" type="ORF">DGYR_LOCUS761</name>
</gene>
<feature type="region of interest" description="Disordered" evidence="6">
    <location>
        <begin position="199"/>
        <end position="222"/>
    </location>
</feature>
<reference evidence="9 10" key="1">
    <citation type="submission" date="2020-08" db="EMBL/GenBank/DDBJ databases">
        <authorList>
            <person name="Hejnol A."/>
        </authorList>
    </citation>
    <scope>NUCLEOTIDE SEQUENCE [LARGE SCALE GENOMIC DNA]</scope>
</reference>
<dbReference type="GO" id="GO:0005385">
    <property type="term" value="F:zinc ion transmembrane transporter activity"/>
    <property type="evidence" value="ECO:0007669"/>
    <property type="project" value="TreeGrafter"/>
</dbReference>
<accession>A0A7I8V755</accession>
<evidence type="ECO:0000256" key="7">
    <source>
        <dbReference type="SAM" id="Phobius"/>
    </source>
</evidence>
<keyword evidence="8" id="KW-0732">Signal</keyword>
<dbReference type="GO" id="GO:0140410">
    <property type="term" value="F:monoatomic cation:bicarbonate symporter activity"/>
    <property type="evidence" value="ECO:0007669"/>
    <property type="project" value="TreeGrafter"/>
</dbReference>
<dbReference type="Pfam" id="PF02535">
    <property type="entry name" value="Zip"/>
    <property type="match status" value="1"/>
</dbReference>
<dbReference type="EMBL" id="CAJFCJ010000001">
    <property type="protein sequence ID" value="CAD5111469.1"/>
    <property type="molecule type" value="Genomic_DNA"/>
</dbReference>
<evidence type="ECO:0000256" key="4">
    <source>
        <dbReference type="ARBA" id="ARBA00022989"/>
    </source>
</evidence>
<comment type="subcellular location">
    <subcellularLocation>
        <location evidence="1">Membrane</location>
        <topology evidence="1">Multi-pass membrane protein</topology>
    </subcellularLocation>
</comment>
<keyword evidence="5 7" id="KW-0472">Membrane</keyword>
<organism evidence="9 10">
    <name type="scientific">Dimorphilus gyrociliatus</name>
    <dbReference type="NCBI Taxonomy" id="2664684"/>
    <lineage>
        <taxon>Eukaryota</taxon>
        <taxon>Metazoa</taxon>
        <taxon>Spiralia</taxon>
        <taxon>Lophotrochozoa</taxon>
        <taxon>Annelida</taxon>
        <taxon>Polychaeta</taxon>
        <taxon>Polychaeta incertae sedis</taxon>
        <taxon>Dinophilidae</taxon>
        <taxon>Dimorphilus</taxon>
    </lineage>
</organism>
<sequence>MATYFFKLSTFLLISLILYNKTHQTYLSSLDETLELFDSDYQPKTNEIGKDTLEVWLEKLLDKSECTSCKEIVDTTIFYDVATLQNPLRTVSKHYELAELTSSIIINYLKDSCFLVEPLHSHPPETNNSYTKAKQYGYGTIAVFIISISCLIGIFIFKLKGSKAYDFVMAAALGLAAGALLGDTFLHLIPHSLGLHNHDNHDHDHDHGHNHSGSDNHTHPLSLSHRNNIEYKNFFTVQHEHEGETSSGIKVEPFVWKMLSTLASLWAFFALQYILHYFSERLQDSSTVQPVIDPENLNEKPLEKVESIEEEKPKIHRSVAWMATIGDGVHNFADGLAIGAAFSVGWKSGISTSLAVLLHEVPHEIGDMAIMFDAGWSVKRAALLNFLSACTAFIGLYIGVAVSSTDETRNWIFAITAGMFIYVAAVDILPELLDRLKGRENIKKFLVANGGSLIGIGLMLILAIFEEKIRIN</sequence>
<evidence type="ECO:0000256" key="5">
    <source>
        <dbReference type="ARBA" id="ARBA00023136"/>
    </source>
</evidence>
<keyword evidence="10" id="KW-1185">Reference proteome</keyword>
<feature type="compositionally biased region" description="Basic and acidic residues" evidence="6">
    <location>
        <begin position="199"/>
        <end position="218"/>
    </location>
</feature>
<dbReference type="PANTHER" id="PTHR12191">
    <property type="entry name" value="SOLUTE CARRIER FAMILY 39"/>
    <property type="match status" value="1"/>
</dbReference>
<name>A0A7I8V755_9ANNE</name>
<dbReference type="OrthoDB" id="200954at2759"/>
<protein>
    <submittedName>
        <fullName evidence="9">DgyrCDS780</fullName>
    </submittedName>
</protein>
<keyword evidence="4 7" id="KW-1133">Transmembrane helix</keyword>
<evidence type="ECO:0000256" key="6">
    <source>
        <dbReference type="SAM" id="MobiDB-lite"/>
    </source>
</evidence>
<evidence type="ECO:0000256" key="1">
    <source>
        <dbReference type="ARBA" id="ARBA00004141"/>
    </source>
</evidence>
<dbReference type="InterPro" id="IPR050799">
    <property type="entry name" value="ZIP_Transporter"/>
</dbReference>
<dbReference type="GO" id="GO:0030003">
    <property type="term" value="P:intracellular monoatomic cation homeostasis"/>
    <property type="evidence" value="ECO:0007669"/>
    <property type="project" value="TreeGrafter"/>
</dbReference>
<feature type="transmembrane region" description="Helical" evidence="7">
    <location>
        <begin position="445"/>
        <end position="465"/>
    </location>
</feature>
<comment type="caution">
    <text evidence="9">The sequence shown here is derived from an EMBL/GenBank/DDBJ whole genome shotgun (WGS) entry which is preliminary data.</text>
</comment>
<dbReference type="Proteomes" id="UP000549394">
    <property type="component" value="Unassembled WGS sequence"/>
</dbReference>
<dbReference type="GO" id="GO:0071578">
    <property type="term" value="P:zinc ion import across plasma membrane"/>
    <property type="evidence" value="ECO:0007669"/>
    <property type="project" value="TreeGrafter"/>
</dbReference>
<comment type="similarity">
    <text evidence="2">Belongs to the ZIP transporter (TC 2.A.5) family.</text>
</comment>
<evidence type="ECO:0000313" key="9">
    <source>
        <dbReference type="EMBL" id="CAD5111469.1"/>
    </source>
</evidence>
<dbReference type="AlphaFoldDB" id="A0A7I8V755"/>
<evidence type="ECO:0000256" key="2">
    <source>
        <dbReference type="ARBA" id="ARBA00006939"/>
    </source>
</evidence>
<dbReference type="InterPro" id="IPR003689">
    <property type="entry name" value="ZIP"/>
</dbReference>
<dbReference type="PANTHER" id="PTHR12191:SF21">
    <property type="entry name" value="ZINC TRANSPORTER ZIP4"/>
    <property type="match status" value="1"/>
</dbReference>
<proteinExistence type="inferred from homology"/>
<evidence type="ECO:0000313" key="10">
    <source>
        <dbReference type="Proteomes" id="UP000549394"/>
    </source>
</evidence>
<feature type="transmembrane region" description="Helical" evidence="7">
    <location>
        <begin position="381"/>
        <end position="399"/>
    </location>
</feature>
<dbReference type="GO" id="GO:0005886">
    <property type="term" value="C:plasma membrane"/>
    <property type="evidence" value="ECO:0007669"/>
    <property type="project" value="TreeGrafter"/>
</dbReference>
<feature type="signal peptide" evidence="8">
    <location>
        <begin position="1"/>
        <end position="24"/>
    </location>
</feature>